<dbReference type="SFLD" id="SFLDG01129">
    <property type="entry name" value="C1.5:_HAD__Beta-PGM__Phosphata"/>
    <property type="match status" value="1"/>
</dbReference>
<dbReference type="Gene3D" id="1.10.260.80">
    <property type="match status" value="1"/>
</dbReference>
<feature type="region of interest" description="Disordered" evidence="1">
    <location>
        <begin position="1"/>
        <end position="37"/>
    </location>
</feature>
<organism evidence="2 3">
    <name type="scientific">Microdochium bolleyi</name>
    <dbReference type="NCBI Taxonomy" id="196109"/>
    <lineage>
        <taxon>Eukaryota</taxon>
        <taxon>Fungi</taxon>
        <taxon>Dikarya</taxon>
        <taxon>Ascomycota</taxon>
        <taxon>Pezizomycotina</taxon>
        <taxon>Sordariomycetes</taxon>
        <taxon>Xylariomycetidae</taxon>
        <taxon>Xylariales</taxon>
        <taxon>Microdochiaceae</taxon>
        <taxon>Microdochium</taxon>
    </lineage>
</organism>
<reference evidence="3" key="1">
    <citation type="submission" date="2016-02" db="EMBL/GenBank/DDBJ databases">
        <title>Draft genome sequence of Microdochium bolleyi, a fungal endophyte of beachgrass.</title>
        <authorList>
            <consortium name="DOE Joint Genome Institute"/>
            <person name="David A.S."/>
            <person name="May G."/>
            <person name="Haridas S."/>
            <person name="Lim J."/>
            <person name="Wang M."/>
            <person name="Labutti K."/>
            <person name="Lipzen A."/>
            <person name="Barry K."/>
            <person name="Grigoriev I.V."/>
        </authorList>
    </citation>
    <scope>NUCLEOTIDE SEQUENCE [LARGE SCALE GENOMIC DNA]</scope>
    <source>
        <strain evidence="3">J235TASD1</strain>
    </source>
</reference>
<protein>
    <submittedName>
        <fullName evidence="2">HAD-like domain-containing protein</fullName>
    </submittedName>
</protein>
<dbReference type="Proteomes" id="UP000070501">
    <property type="component" value="Unassembled WGS sequence"/>
</dbReference>
<accession>A0A136J1Q1</accession>
<feature type="region of interest" description="Disordered" evidence="1">
    <location>
        <begin position="194"/>
        <end position="219"/>
    </location>
</feature>
<sequence length="291" mass="30900">MRRFMSTMAQRSPRRFAPLRAQAAAASTNSSSSNSEAPKLQGIVFDVDGTLCKPQNHMFGQMRQVLGIPKSVDILEHVYSLPPGAGPGGQEEAMQSIRDIESAMMVEQEAQPGLAELMAYLDSRDVRKGICTRNFAAPVEHLLGKFLEGSVIAPVVTRDFRPPKPDPAGILFIAKTWGLVRAASSAPGAASAVADDAAAGDGPVERAEKAGARETDSAGEVTQVGDASRLIMVGDSIDDMTAGRRAGAATVLLVNDVNRHLADHEHTDLVIEKLDELIGVLEEGFTGRSIS</sequence>
<dbReference type="InterPro" id="IPR036412">
    <property type="entry name" value="HAD-like_sf"/>
</dbReference>
<dbReference type="InterPro" id="IPR023214">
    <property type="entry name" value="HAD_sf"/>
</dbReference>
<dbReference type="Gene3D" id="3.40.50.1000">
    <property type="entry name" value="HAD superfamily/HAD-like"/>
    <property type="match status" value="1"/>
</dbReference>
<dbReference type="STRING" id="196109.A0A136J1Q1"/>
<dbReference type="EMBL" id="KQ964251">
    <property type="protein sequence ID" value="KXJ91138.1"/>
    <property type="molecule type" value="Genomic_DNA"/>
</dbReference>
<dbReference type="AlphaFoldDB" id="A0A136J1Q1"/>
<gene>
    <name evidence="2" type="ORF">Micbo1qcDRAFT_234354</name>
</gene>
<dbReference type="Pfam" id="PF13242">
    <property type="entry name" value="Hydrolase_like"/>
    <property type="match status" value="1"/>
</dbReference>
<feature type="compositionally biased region" description="Low complexity" evidence="1">
    <location>
        <begin position="15"/>
        <end position="37"/>
    </location>
</feature>
<keyword evidence="3" id="KW-1185">Reference proteome</keyword>
<dbReference type="FunCoup" id="A0A136J1Q1">
    <property type="interactions" value="91"/>
</dbReference>
<dbReference type="PANTHER" id="PTHR43885:SF1">
    <property type="entry name" value="SUPERFAMILY HYDROLASE, PUTATIVE (AFU_ORTHOLOGUE AFUA_4G13290)-RELATED"/>
    <property type="match status" value="1"/>
</dbReference>
<evidence type="ECO:0000313" key="3">
    <source>
        <dbReference type="Proteomes" id="UP000070501"/>
    </source>
</evidence>
<dbReference type="OrthoDB" id="426235at2759"/>
<dbReference type="PANTHER" id="PTHR43885">
    <property type="entry name" value="HALOACID DEHALOGENASE-LIKE HYDROLASE"/>
    <property type="match status" value="1"/>
</dbReference>
<dbReference type="SUPFAM" id="SSF56784">
    <property type="entry name" value="HAD-like"/>
    <property type="match status" value="1"/>
</dbReference>
<feature type="compositionally biased region" description="Basic and acidic residues" evidence="1">
    <location>
        <begin position="203"/>
        <end position="216"/>
    </location>
</feature>
<proteinExistence type="predicted"/>
<dbReference type="SFLD" id="SFLDS00003">
    <property type="entry name" value="Haloacid_Dehalogenase"/>
    <property type="match status" value="1"/>
</dbReference>
<dbReference type="CDD" id="cd01427">
    <property type="entry name" value="HAD_like"/>
    <property type="match status" value="1"/>
</dbReference>
<evidence type="ECO:0000256" key="1">
    <source>
        <dbReference type="SAM" id="MobiDB-lite"/>
    </source>
</evidence>
<dbReference type="InParanoid" id="A0A136J1Q1"/>
<name>A0A136J1Q1_9PEZI</name>
<evidence type="ECO:0000313" key="2">
    <source>
        <dbReference type="EMBL" id="KXJ91138.1"/>
    </source>
</evidence>